<keyword evidence="1" id="KW-0472">Membrane</keyword>
<dbReference type="InterPro" id="IPR010699">
    <property type="entry name" value="DUF1275"/>
</dbReference>
<accession>A0A0C4YML7</accession>
<protein>
    <submittedName>
        <fullName evidence="2">DUF1275 domain-containing protein</fullName>
    </submittedName>
</protein>
<feature type="transmembrane region" description="Helical" evidence="1">
    <location>
        <begin position="218"/>
        <end position="236"/>
    </location>
</feature>
<sequence length="242" mass="24685">MTPTQLPDAGRRADLSGPAFGCILAFVAGYVDVVGFISLFGLFTAHATGNFVMIGVDIAGDSAGLLAKLLALPAFALAVAAARLTESRIVRDKQSAPPLLLFAEAVALVLFIVVGVHASPISDPSTPAAVGAGMLAVVAMGIQNALSRTSLSDLGPTTIMTGNTTQIIIDLVDLPSASEAEGKAIRGRLKKMVPALAGFASGAALGALGYSMLSLWCVMLPAVLLTALSFLTWHNGANGLQK</sequence>
<reference evidence="2 3" key="1">
    <citation type="journal article" date="2015" name="Genome Announc.">
        <title>Complete Genome Sequence of Cupriavidus basilensis 4G11, Isolated from the Oak Ridge Field Research Center Site.</title>
        <authorList>
            <person name="Ray J."/>
            <person name="Waters R.J."/>
            <person name="Skerker J.M."/>
            <person name="Kuehl J.V."/>
            <person name="Price M.N."/>
            <person name="Huang J."/>
            <person name="Chakraborty R."/>
            <person name="Arkin A.P."/>
            <person name="Deutschbauer A."/>
        </authorList>
    </citation>
    <scope>NUCLEOTIDE SEQUENCE [LARGE SCALE GENOMIC DNA]</scope>
    <source>
        <strain evidence="2">4G11</strain>
    </source>
</reference>
<dbReference type="STRING" id="68895.RR42_s2228"/>
<feature type="transmembrane region" description="Helical" evidence="1">
    <location>
        <begin position="65"/>
        <end position="84"/>
    </location>
</feature>
<dbReference type="PANTHER" id="PTHR37314:SF5">
    <property type="entry name" value="SLR0142 PROTEIN"/>
    <property type="match status" value="1"/>
</dbReference>
<dbReference type="Pfam" id="PF06912">
    <property type="entry name" value="DUF1275"/>
    <property type="match status" value="1"/>
</dbReference>
<dbReference type="AlphaFoldDB" id="A0A0C4YML7"/>
<keyword evidence="1" id="KW-1133">Transmembrane helix</keyword>
<keyword evidence="3" id="KW-1185">Reference proteome</keyword>
<feature type="transmembrane region" description="Helical" evidence="1">
    <location>
        <begin position="20"/>
        <end position="45"/>
    </location>
</feature>
<feature type="transmembrane region" description="Helical" evidence="1">
    <location>
        <begin position="193"/>
        <end position="212"/>
    </location>
</feature>
<dbReference type="OrthoDB" id="5125627at2"/>
<evidence type="ECO:0000256" key="1">
    <source>
        <dbReference type="SAM" id="Phobius"/>
    </source>
</evidence>
<dbReference type="PANTHER" id="PTHR37314">
    <property type="entry name" value="SLR0142 PROTEIN"/>
    <property type="match status" value="1"/>
</dbReference>
<evidence type="ECO:0000313" key="2">
    <source>
        <dbReference type="EMBL" id="AJG23810.1"/>
    </source>
</evidence>
<gene>
    <name evidence="2" type="ORF">RR42_s2228</name>
</gene>
<keyword evidence="1" id="KW-0812">Transmembrane</keyword>
<proteinExistence type="predicted"/>
<organism evidence="2 3">
    <name type="scientific">Cupriavidus basilensis</name>
    <dbReference type="NCBI Taxonomy" id="68895"/>
    <lineage>
        <taxon>Bacteria</taxon>
        <taxon>Pseudomonadati</taxon>
        <taxon>Pseudomonadota</taxon>
        <taxon>Betaproteobacteria</taxon>
        <taxon>Burkholderiales</taxon>
        <taxon>Burkholderiaceae</taxon>
        <taxon>Cupriavidus</taxon>
    </lineage>
</organism>
<feature type="transmembrane region" description="Helical" evidence="1">
    <location>
        <begin position="96"/>
        <end position="116"/>
    </location>
</feature>
<dbReference type="KEGG" id="cbw:RR42_s2228"/>
<dbReference type="Proteomes" id="UP000031843">
    <property type="component" value="Chromosome secondary"/>
</dbReference>
<evidence type="ECO:0000313" key="3">
    <source>
        <dbReference type="Proteomes" id="UP000031843"/>
    </source>
</evidence>
<feature type="transmembrane region" description="Helical" evidence="1">
    <location>
        <begin position="128"/>
        <end position="146"/>
    </location>
</feature>
<dbReference type="EMBL" id="CP010537">
    <property type="protein sequence ID" value="AJG23810.1"/>
    <property type="molecule type" value="Genomic_DNA"/>
</dbReference>
<dbReference type="RefSeq" id="WP_043355770.1">
    <property type="nucleotide sequence ID" value="NZ_CP010537.1"/>
</dbReference>
<name>A0A0C4YML7_9BURK</name>